<evidence type="ECO:0000256" key="2">
    <source>
        <dbReference type="RuleBase" id="RU367113"/>
    </source>
</evidence>
<dbReference type="GO" id="GO:0034353">
    <property type="term" value="F:mRNA 5'-diphosphatase activity"/>
    <property type="evidence" value="ECO:0007669"/>
    <property type="project" value="TreeGrafter"/>
</dbReference>
<dbReference type="PANTHER" id="PTHR12395">
    <property type="entry name" value="DOM-3 RELATED"/>
    <property type="match status" value="1"/>
</dbReference>
<keyword evidence="2" id="KW-0378">Hydrolase</keyword>
<dbReference type="GO" id="GO:0110155">
    <property type="term" value="P:NAD-cap decapping"/>
    <property type="evidence" value="ECO:0007669"/>
    <property type="project" value="TreeGrafter"/>
</dbReference>
<comment type="similarity">
    <text evidence="1 2">Belongs to the DXO/Dom3Z family.</text>
</comment>
<comment type="cofactor">
    <cofactor evidence="2">
        <name>a divalent metal cation</name>
        <dbReference type="ChEBI" id="CHEBI:60240"/>
    </cofactor>
</comment>
<keyword evidence="2" id="KW-0479">Metal-binding</keyword>
<dbReference type="OrthoDB" id="10020793at2759"/>
<dbReference type="GO" id="GO:0003723">
    <property type="term" value="F:RNA binding"/>
    <property type="evidence" value="ECO:0007669"/>
    <property type="project" value="UniProtKB-KW"/>
</dbReference>
<name>A0A8J4YLF1_CHIOP</name>
<keyword evidence="2" id="KW-0539">Nucleus</keyword>
<dbReference type="GO" id="GO:0000956">
    <property type="term" value="P:nuclear-transcribed mRNA catabolic process"/>
    <property type="evidence" value="ECO:0007669"/>
    <property type="project" value="TreeGrafter"/>
</dbReference>
<comment type="caution">
    <text evidence="4">The sequence shown here is derived from an EMBL/GenBank/DDBJ whole genome shotgun (WGS) entry which is preliminary data.</text>
</comment>
<keyword evidence="2" id="KW-0540">Nuclease</keyword>
<evidence type="ECO:0000256" key="1">
    <source>
        <dbReference type="ARBA" id="ARBA00006562"/>
    </source>
</evidence>
<evidence type="ECO:0000313" key="4">
    <source>
        <dbReference type="EMBL" id="KAG0729817.1"/>
    </source>
</evidence>
<dbReference type="GO" id="GO:0005829">
    <property type="term" value="C:cytosol"/>
    <property type="evidence" value="ECO:0007669"/>
    <property type="project" value="TreeGrafter"/>
</dbReference>
<comment type="function">
    <text evidence="2">Decapping enzyme for NAD-capped RNAs: specifically hydrolyzes the nicotinamide adenine dinucleotide (NAD) cap from a subset of RNAs by removing the entire NAD moiety from the 5'-end of an NAD-capped RNA.</text>
</comment>
<dbReference type="GO" id="GO:0000166">
    <property type="term" value="F:nucleotide binding"/>
    <property type="evidence" value="ECO:0007669"/>
    <property type="project" value="UniProtKB-KW"/>
</dbReference>
<gene>
    <name evidence="4" type="primary">Dxo_1</name>
    <name evidence="4" type="ORF">GWK47_029554</name>
</gene>
<keyword evidence="2" id="KW-0694">RNA-binding</keyword>
<evidence type="ECO:0000313" key="5">
    <source>
        <dbReference type="Proteomes" id="UP000770661"/>
    </source>
</evidence>
<organism evidence="4 5">
    <name type="scientific">Chionoecetes opilio</name>
    <name type="common">Atlantic snow crab</name>
    <name type="synonym">Cancer opilio</name>
    <dbReference type="NCBI Taxonomy" id="41210"/>
    <lineage>
        <taxon>Eukaryota</taxon>
        <taxon>Metazoa</taxon>
        <taxon>Ecdysozoa</taxon>
        <taxon>Arthropoda</taxon>
        <taxon>Crustacea</taxon>
        <taxon>Multicrustacea</taxon>
        <taxon>Malacostraca</taxon>
        <taxon>Eumalacostraca</taxon>
        <taxon>Eucarida</taxon>
        <taxon>Decapoda</taxon>
        <taxon>Pleocyemata</taxon>
        <taxon>Brachyura</taxon>
        <taxon>Eubrachyura</taxon>
        <taxon>Majoidea</taxon>
        <taxon>Majidae</taxon>
        <taxon>Chionoecetes</taxon>
    </lineage>
</organism>
<dbReference type="EC" id="3.6.1.-" evidence="2"/>
<feature type="domain" description="RAI1-like" evidence="3">
    <location>
        <begin position="1"/>
        <end position="138"/>
    </location>
</feature>
<comment type="subcellular location">
    <subcellularLocation>
        <location evidence="2">Nucleus</location>
    </subcellularLocation>
</comment>
<sequence>MSSWGYKFEQYMVDGSNSNEGVNENEEYCCMMRSRLQDHSLVFGAEVDGADPALYKAPHADLKAFVELKTGKEVTSEREQRTLHRFKMIKWWSQSYLVGIPRVVCGFRDNSGTVHSLRTYEVREMPKLAQVCRFTWDTSLGDALRAPTMGHYRSDSSPHPWKRQTSRILDVALTRI</sequence>
<evidence type="ECO:0000259" key="3">
    <source>
        <dbReference type="Pfam" id="PF08652"/>
    </source>
</evidence>
<dbReference type="AlphaFoldDB" id="A0A8J4YLF1"/>
<accession>A0A8J4YLF1</accession>
<proteinExistence type="inferred from homology"/>
<reference evidence="4" key="1">
    <citation type="submission" date="2020-07" db="EMBL/GenBank/DDBJ databases">
        <title>The High-quality genome of the commercially important snow crab, Chionoecetes opilio.</title>
        <authorList>
            <person name="Jeong J.-H."/>
            <person name="Ryu S."/>
        </authorList>
    </citation>
    <scope>NUCLEOTIDE SEQUENCE</scope>
    <source>
        <strain evidence="4">MADBK_172401_WGS</strain>
        <tissue evidence="4">Digestive gland</tissue>
    </source>
</reference>
<keyword evidence="5" id="KW-1185">Reference proteome</keyword>
<dbReference type="Proteomes" id="UP000770661">
    <property type="component" value="Unassembled WGS sequence"/>
</dbReference>
<dbReference type="PANTHER" id="PTHR12395:SF9">
    <property type="entry name" value="DECAPPING AND EXORIBONUCLEASE PROTEIN"/>
    <property type="match status" value="1"/>
</dbReference>
<dbReference type="GO" id="GO:0005634">
    <property type="term" value="C:nucleus"/>
    <property type="evidence" value="ECO:0007669"/>
    <property type="project" value="UniProtKB-SubCell"/>
</dbReference>
<dbReference type="Pfam" id="PF08652">
    <property type="entry name" value="RAI1"/>
    <property type="match status" value="1"/>
</dbReference>
<keyword evidence="2" id="KW-0547">Nucleotide-binding</keyword>
<protein>
    <recommendedName>
        <fullName evidence="2">Decapping nuclease</fullName>
        <ecNumber evidence="2">3.6.1.-</ecNumber>
    </recommendedName>
</protein>
<dbReference type="EMBL" id="JACEEZ010000796">
    <property type="protein sequence ID" value="KAG0729817.1"/>
    <property type="molecule type" value="Genomic_DNA"/>
</dbReference>
<dbReference type="GO" id="GO:0004518">
    <property type="term" value="F:nuclease activity"/>
    <property type="evidence" value="ECO:0007669"/>
    <property type="project" value="UniProtKB-KW"/>
</dbReference>
<dbReference type="InterPro" id="IPR039039">
    <property type="entry name" value="RAI1-like_fam"/>
</dbReference>
<dbReference type="InterPro" id="IPR013961">
    <property type="entry name" value="RAI1"/>
</dbReference>
<dbReference type="GO" id="GO:0046872">
    <property type="term" value="F:metal ion binding"/>
    <property type="evidence" value="ECO:0007669"/>
    <property type="project" value="UniProtKB-KW"/>
</dbReference>